<dbReference type="InterPro" id="IPR007730">
    <property type="entry name" value="SPOR-like_dom"/>
</dbReference>
<feature type="compositionally biased region" description="Acidic residues" evidence="1">
    <location>
        <begin position="21"/>
        <end position="40"/>
    </location>
</feature>
<dbReference type="Proteomes" id="UP000321933">
    <property type="component" value="Unassembled WGS sequence"/>
</dbReference>
<dbReference type="SUPFAM" id="SSF110997">
    <property type="entry name" value="Sporulation related repeat"/>
    <property type="match status" value="1"/>
</dbReference>
<keyword evidence="5" id="KW-1185">Reference proteome</keyword>
<name>A0A5C8ZXA5_9GAMM</name>
<accession>A0A5C8ZXA5</accession>
<feature type="compositionally biased region" description="Acidic residues" evidence="1">
    <location>
        <begin position="117"/>
        <end position="141"/>
    </location>
</feature>
<reference evidence="4 5" key="1">
    <citation type="submission" date="2019-08" db="EMBL/GenBank/DDBJ databases">
        <title>Parahaliea maris sp. nov., isolated from the surface seawater.</title>
        <authorList>
            <person name="Liu Y."/>
        </authorList>
    </citation>
    <scope>NUCLEOTIDE SEQUENCE [LARGE SCALE GENOMIC DNA]</scope>
    <source>
        <strain evidence="4 5">S2-26</strain>
    </source>
</reference>
<dbReference type="Pfam" id="PF05036">
    <property type="entry name" value="SPOR"/>
    <property type="match status" value="1"/>
</dbReference>
<evidence type="ECO:0000259" key="3">
    <source>
        <dbReference type="PROSITE" id="PS51724"/>
    </source>
</evidence>
<evidence type="ECO:0000256" key="1">
    <source>
        <dbReference type="SAM" id="MobiDB-lite"/>
    </source>
</evidence>
<evidence type="ECO:0000256" key="2">
    <source>
        <dbReference type="SAM" id="Phobius"/>
    </source>
</evidence>
<dbReference type="OrthoDB" id="5740403at2"/>
<gene>
    <name evidence="4" type="ORF">FVW59_08200</name>
</gene>
<organism evidence="4 5">
    <name type="scientific">Parahaliea aestuarii</name>
    <dbReference type="NCBI Taxonomy" id="1852021"/>
    <lineage>
        <taxon>Bacteria</taxon>
        <taxon>Pseudomonadati</taxon>
        <taxon>Pseudomonadota</taxon>
        <taxon>Gammaproteobacteria</taxon>
        <taxon>Cellvibrionales</taxon>
        <taxon>Halieaceae</taxon>
        <taxon>Parahaliea</taxon>
    </lineage>
</organism>
<feature type="region of interest" description="Disordered" evidence="1">
    <location>
        <begin position="246"/>
        <end position="275"/>
    </location>
</feature>
<feature type="compositionally biased region" description="Polar residues" evidence="1">
    <location>
        <begin position="1"/>
        <end position="16"/>
    </location>
</feature>
<evidence type="ECO:0000313" key="4">
    <source>
        <dbReference type="EMBL" id="TXS92394.1"/>
    </source>
</evidence>
<keyword evidence="2" id="KW-0472">Membrane</keyword>
<feature type="transmembrane region" description="Helical" evidence="2">
    <location>
        <begin position="148"/>
        <end position="171"/>
    </location>
</feature>
<feature type="domain" description="SPOR" evidence="3">
    <location>
        <begin position="274"/>
        <end position="351"/>
    </location>
</feature>
<dbReference type="EMBL" id="VRYZ01000003">
    <property type="protein sequence ID" value="TXS92394.1"/>
    <property type="molecule type" value="Genomic_DNA"/>
</dbReference>
<sequence length="352" mass="38472">MSNHSDNGNPFSPSRRPQSDSEADDALDNLIPDDEDDEYALDYRSGEDNYDPDEILDDVEEPAAGVAWPDPADGMSATAHRPADDSPDDLFDNDDSDPRFDDDDDDGASYPSRADDRDDDDDEEWDDYEDDDERGEEDDDERGLLGPWPLGLIAAGVVALLLLAVGGFGVLQERAALREEIRELRAELAVAVNPDQLSQERSTQRDLVERNESLAASLDSLRLENRQLSDTVAGLERQLEVQQAAARQASEKAAQAKPAARPATKPAATKAPASSASGDWFVNFGSYRQRELADSWARRLQPAAGKVVVQAAPGGDLYRVRIISLPDKATAQSVASALQSRYNLSELWVGED</sequence>
<dbReference type="PROSITE" id="PS51724">
    <property type="entry name" value="SPOR"/>
    <property type="match status" value="1"/>
</dbReference>
<protein>
    <recommendedName>
        <fullName evidence="3">SPOR domain-containing protein</fullName>
    </recommendedName>
</protein>
<dbReference type="RefSeq" id="WP_148063767.1">
    <property type="nucleotide sequence ID" value="NZ_VRYZ01000003.1"/>
</dbReference>
<dbReference type="GO" id="GO:0042834">
    <property type="term" value="F:peptidoglycan binding"/>
    <property type="evidence" value="ECO:0007669"/>
    <property type="project" value="InterPro"/>
</dbReference>
<feature type="region of interest" description="Disordered" evidence="1">
    <location>
        <begin position="1"/>
        <end position="143"/>
    </location>
</feature>
<feature type="compositionally biased region" description="Acidic residues" evidence="1">
    <location>
        <begin position="85"/>
        <end position="107"/>
    </location>
</feature>
<proteinExistence type="predicted"/>
<dbReference type="AlphaFoldDB" id="A0A5C8ZXA5"/>
<dbReference type="Gene3D" id="3.30.70.1070">
    <property type="entry name" value="Sporulation related repeat"/>
    <property type="match status" value="1"/>
</dbReference>
<feature type="compositionally biased region" description="Acidic residues" evidence="1">
    <location>
        <begin position="48"/>
        <end position="61"/>
    </location>
</feature>
<evidence type="ECO:0000313" key="5">
    <source>
        <dbReference type="Proteomes" id="UP000321933"/>
    </source>
</evidence>
<dbReference type="InterPro" id="IPR036680">
    <property type="entry name" value="SPOR-like_sf"/>
</dbReference>
<keyword evidence="2" id="KW-1133">Transmembrane helix</keyword>
<comment type="caution">
    <text evidence="4">The sequence shown here is derived from an EMBL/GenBank/DDBJ whole genome shotgun (WGS) entry which is preliminary data.</text>
</comment>
<keyword evidence="2" id="KW-0812">Transmembrane</keyword>